<keyword evidence="4 7" id="KW-1133">Transmembrane helix</keyword>
<dbReference type="InterPro" id="IPR037272">
    <property type="entry name" value="SNS_sf"/>
</dbReference>
<evidence type="ECO:0000256" key="7">
    <source>
        <dbReference type="SAM" id="Phobius"/>
    </source>
</evidence>
<feature type="transmembrane region" description="Helical" evidence="7">
    <location>
        <begin position="384"/>
        <end position="402"/>
    </location>
</feature>
<dbReference type="Pfam" id="PF00209">
    <property type="entry name" value="SNF"/>
    <property type="match status" value="2"/>
</dbReference>
<evidence type="ECO:0000256" key="5">
    <source>
        <dbReference type="ARBA" id="ARBA00023136"/>
    </source>
</evidence>
<evidence type="ECO:0000256" key="6">
    <source>
        <dbReference type="RuleBase" id="RU003732"/>
    </source>
</evidence>
<feature type="transmembrane region" description="Helical" evidence="7">
    <location>
        <begin position="302"/>
        <end position="331"/>
    </location>
</feature>
<dbReference type="NCBIfam" id="NF037979">
    <property type="entry name" value="Na_transp"/>
    <property type="match status" value="1"/>
</dbReference>
<protein>
    <recommendedName>
        <fullName evidence="6">Transporter</fullName>
    </recommendedName>
</protein>
<feature type="transmembrane region" description="Helical" evidence="7">
    <location>
        <begin position="142"/>
        <end position="163"/>
    </location>
</feature>
<evidence type="ECO:0000256" key="4">
    <source>
        <dbReference type="ARBA" id="ARBA00022989"/>
    </source>
</evidence>
<accession>A0A267MH44</accession>
<dbReference type="RefSeq" id="WP_095134850.1">
    <property type="nucleotide sequence ID" value="NZ_NIBG01000018.1"/>
</dbReference>
<feature type="transmembrane region" description="Helical" evidence="7">
    <location>
        <begin position="423"/>
        <end position="441"/>
    </location>
</feature>
<dbReference type="SUPFAM" id="SSF161070">
    <property type="entry name" value="SNF-like"/>
    <property type="match status" value="1"/>
</dbReference>
<evidence type="ECO:0000313" key="8">
    <source>
        <dbReference type="EMBL" id="PAB58248.1"/>
    </source>
</evidence>
<feature type="transmembrane region" description="Helical" evidence="7">
    <location>
        <begin position="343"/>
        <end position="364"/>
    </location>
</feature>
<dbReference type="InterPro" id="IPR047218">
    <property type="entry name" value="YocR/YhdH-like"/>
</dbReference>
<keyword evidence="5 7" id="KW-0472">Membrane</keyword>
<proteinExistence type="inferred from homology"/>
<gene>
    <name evidence="8" type="ORF">CCE28_16570</name>
</gene>
<comment type="similarity">
    <text evidence="6">Belongs to the sodium:neurotransmitter symporter (SNF) (TC 2.A.22) family.</text>
</comment>
<keyword evidence="9" id="KW-1185">Reference proteome</keyword>
<dbReference type="PRINTS" id="PR00176">
    <property type="entry name" value="NANEUSMPORT"/>
</dbReference>
<feature type="transmembrane region" description="Helical" evidence="7">
    <location>
        <begin position="12"/>
        <end position="30"/>
    </location>
</feature>
<dbReference type="GO" id="GO:0015293">
    <property type="term" value="F:symporter activity"/>
    <property type="evidence" value="ECO:0007669"/>
    <property type="project" value="UniProtKB-KW"/>
</dbReference>
<evidence type="ECO:0000256" key="3">
    <source>
        <dbReference type="ARBA" id="ARBA00022692"/>
    </source>
</evidence>
<dbReference type="CDD" id="cd10336">
    <property type="entry name" value="SLC6sbd_Tyt1-Like"/>
    <property type="match status" value="1"/>
</dbReference>
<dbReference type="Proteomes" id="UP000216024">
    <property type="component" value="Unassembled WGS sequence"/>
</dbReference>
<evidence type="ECO:0000256" key="2">
    <source>
        <dbReference type="ARBA" id="ARBA00022448"/>
    </source>
</evidence>
<dbReference type="AlphaFoldDB" id="A0A267MH44"/>
<evidence type="ECO:0000313" key="9">
    <source>
        <dbReference type="Proteomes" id="UP000216024"/>
    </source>
</evidence>
<feature type="transmembrane region" description="Helical" evidence="7">
    <location>
        <begin position="215"/>
        <end position="239"/>
    </location>
</feature>
<organism evidence="8 9">
    <name type="scientific">Anaeromicrobium sediminis</name>
    <dbReference type="NCBI Taxonomy" id="1478221"/>
    <lineage>
        <taxon>Bacteria</taxon>
        <taxon>Bacillati</taxon>
        <taxon>Bacillota</taxon>
        <taxon>Clostridia</taxon>
        <taxon>Peptostreptococcales</taxon>
        <taxon>Thermotaleaceae</taxon>
        <taxon>Anaeromicrobium</taxon>
    </lineage>
</organism>
<feature type="transmembrane region" description="Helical" evidence="7">
    <location>
        <begin position="175"/>
        <end position="195"/>
    </location>
</feature>
<comment type="caution">
    <text evidence="8">The sequence shown here is derived from an EMBL/GenBank/DDBJ whole genome shotgun (WGS) entry which is preliminary data.</text>
</comment>
<dbReference type="PANTHER" id="PTHR42948">
    <property type="entry name" value="TRANSPORTER"/>
    <property type="match status" value="1"/>
</dbReference>
<keyword evidence="3 6" id="KW-0812">Transmembrane</keyword>
<name>A0A267MH44_9FIRM</name>
<dbReference type="InterPro" id="IPR000175">
    <property type="entry name" value="Na/ntran_symport"/>
</dbReference>
<dbReference type="GO" id="GO:0016020">
    <property type="term" value="C:membrane"/>
    <property type="evidence" value="ECO:0007669"/>
    <property type="project" value="UniProtKB-SubCell"/>
</dbReference>
<dbReference type="OrthoDB" id="9762833at2"/>
<dbReference type="EMBL" id="NIBG01000018">
    <property type="protein sequence ID" value="PAB58248.1"/>
    <property type="molecule type" value="Genomic_DNA"/>
</dbReference>
<keyword evidence="6" id="KW-0769">Symport</keyword>
<sequence>MNSNGREQWGSKVGFLLAAAGSAVGLGNLWKFPYMAGKNGGGVFVVVYLGILITLGFTLMAGELTLGRFTQLNAIGAYRKISKKLTWVGAIGVFTAFLILSFYSVIGGWVINYIIKTCTGALSTSDSAALGDMFGQMISDPVMPIIFHGVFMIATLVIVLGGIGEGIEKASKVMMPALLVMIIALAIRSVTLPGAEAGLEFFLKPDFSKLNGALILDALGQVFFSLSLGMGIIITYGSYLPKEENIPQSAVYIPLIDTAVALLAGFAILPAVFALGFEPTAGPGLMFITLPAVFAKMPFGTFFGLLFFVLVLLAALTSSISLLEVCVSYVVDEWGWDRKKTTLTLGFVIFAVGVPASLSLGPWADIKIFGKGFFDLYDYVTQNIFLPLGGLMSCITIGWVWGVDNAIKEATNNGKVKFALGKVWAFLIKYIAPLAIGKVFYDSFIVTLF</sequence>
<dbReference type="PROSITE" id="PS50267">
    <property type="entry name" value="NA_NEUROTRAN_SYMP_3"/>
    <property type="match status" value="1"/>
</dbReference>
<evidence type="ECO:0000256" key="1">
    <source>
        <dbReference type="ARBA" id="ARBA00004141"/>
    </source>
</evidence>
<comment type="subcellular location">
    <subcellularLocation>
        <location evidence="1">Membrane</location>
        <topology evidence="1">Multi-pass membrane protein</topology>
    </subcellularLocation>
</comment>
<keyword evidence="2 6" id="KW-0813">Transport</keyword>
<feature type="transmembrane region" description="Helical" evidence="7">
    <location>
        <begin position="42"/>
        <end position="64"/>
    </location>
</feature>
<reference evidence="8 9" key="1">
    <citation type="submission" date="2017-06" db="EMBL/GenBank/DDBJ databases">
        <title>Draft genome sequence of anaerobic fermentative bacterium Anaeromicrobium sediminis DY2726D isolated from West Pacific Ocean sediments.</title>
        <authorList>
            <person name="Zeng X."/>
        </authorList>
    </citation>
    <scope>NUCLEOTIDE SEQUENCE [LARGE SCALE GENOMIC DNA]</scope>
    <source>
        <strain evidence="8 9">DY2726D</strain>
    </source>
</reference>
<feature type="transmembrane region" description="Helical" evidence="7">
    <location>
        <begin position="85"/>
        <end position="106"/>
    </location>
</feature>
<dbReference type="PROSITE" id="PS00610">
    <property type="entry name" value="NA_NEUROTRAN_SYMP_1"/>
    <property type="match status" value="1"/>
</dbReference>
<dbReference type="PANTHER" id="PTHR42948:SF1">
    <property type="entry name" value="TRANSPORTER"/>
    <property type="match status" value="1"/>
</dbReference>
<feature type="transmembrane region" description="Helical" evidence="7">
    <location>
        <begin position="251"/>
        <end position="277"/>
    </location>
</feature>